<sequence length="249" mass="28754">MKNKMRKLLPYIALISFIGLMFGNSTIVAKSKADIVTMTELLQHDKNVNIEEWSVYAREKNSEIRNENDLNKAVRKLREVFPRSQWEIEKQGNEWKAHTVFTNVDTGLTESINLMMTHEKTEPVSYIIYEVKGRLWDNRYSSFFENAFQNRIKDIFRGNPSIFSCIKGVFNGNIDTVLSKETARLLDLFQAQEMESIEEKNFKSVSAQTALFDQTFTNEPLNLQLAMRTEGLGEKTAFVVGTPIITIEY</sequence>
<dbReference type="SUPFAM" id="SSF143842">
    <property type="entry name" value="YwmB-like"/>
    <property type="match status" value="1"/>
</dbReference>
<evidence type="ECO:0000313" key="2">
    <source>
        <dbReference type="Proteomes" id="UP000267430"/>
    </source>
</evidence>
<accession>A0A3S0VRZ2</accession>
<dbReference type="Gene3D" id="3.30.2030.10">
    <property type="entry name" value="YwmB-like"/>
    <property type="match status" value="1"/>
</dbReference>
<evidence type="ECO:0008006" key="3">
    <source>
        <dbReference type="Google" id="ProtNLM"/>
    </source>
</evidence>
<evidence type="ECO:0000313" key="1">
    <source>
        <dbReference type="EMBL" id="RUQ31484.1"/>
    </source>
</evidence>
<gene>
    <name evidence="1" type="ORF">ELQ35_03815</name>
</gene>
<dbReference type="Gene3D" id="3.30.360.40">
    <property type="entry name" value="YwmB-like"/>
    <property type="match status" value="1"/>
</dbReference>
<dbReference type="Pfam" id="PF08680">
    <property type="entry name" value="DUF1779"/>
    <property type="match status" value="1"/>
</dbReference>
<dbReference type="InterPro" id="IPR036209">
    <property type="entry name" value="YwmB-like_sf"/>
</dbReference>
<name>A0A3S0VRZ2_9BACI</name>
<proteinExistence type="predicted"/>
<reference evidence="1 2" key="1">
    <citation type="submission" date="2018-12" db="EMBL/GenBank/DDBJ databases">
        <title>Bacillus chawlae sp. nov., Bacillus glennii sp. nov., and Bacillus saganii sp. nov. Isolated from the Vehicle Assembly Building at Kennedy Space Center where the Viking Spacecraft were Assembled.</title>
        <authorList>
            <person name="Seuylemezian A."/>
            <person name="Vaishampayan P."/>
        </authorList>
    </citation>
    <scope>NUCLEOTIDE SEQUENCE [LARGE SCALE GENOMIC DNA]</scope>
    <source>
        <strain evidence="1 2">L5</strain>
    </source>
</reference>
<dbReference type="RefSeq" id="WP_126863507.1">
    <property type="nucleotide sequence ID" value="NZ_JAUSTX010000004.1"/>
</dbReference>
<organism evidence="1 2">
    <name type="scientific">Peribacillus cavernae</name>
    <dbReference type="NCBI Taxonomy" id="1674310"/>
    <lineage>
        <taxon>Bacteria</taxon>
        <taxon>Bacillati</taxon>
        <taxon>Bacillota</taxon>
        <taxon>Bacilli</taxon>
        <taxon>Bacillales</taxon>
        <taxon>Bacillaceae</taxon>
        <taxon>Peribacillus</taxon>
    </lineage>
</organism>
<dbReference type="OrthoDB" id="2374820at2"/>
<keyword evidence="2" id="KW-1185">Reference proteome</keyword>
<dbReference type="Proteomes" id="UP000267430">
    <property type="component" value="Unassembled WGS sequence"/>
</dbReference>
<dbReference type="EMBL" id="RYZZ01000005">
    <property type="protein sequence ID" value="RUQ31484.1"/>
    <property type="molecule type" value="Genomic_DNA"/>
</dbReference>
<protein>
    <recommendedName>
        <fullName evidence="3">YwmB family TATA-box binding protein</fullName>
    </recommendedName>
</protein>
<comment type="caution">
    <text evidence="1">The sequence shown here is derived from an EMBL/GenBank/DDBJ whole genome shotgun (WGS) entry which is preliminary data.</text>
</comment>
<dbReference type="AlphaFoldDB" id="A0A3S0VRZ2"/>
<dbReference type="InterPro" id="IPR014794">
    <property type="entry name" value="DUF1779"/>
</dbReference>